<dbReference type="AlphaFoldDB" id="A0A523BEP0"/>
<reference evidence="1 2" key="1">
    <citation type="journal article" date="2019" name="Nat. Microbiol.">
        <title>Expanding anaerobic alkane metabolism in the domain of Archaea.</title>
        <authorList>
            <person name="Wang Y."/>
            <person name="Wegener G."/>
            <person name="Hou J."/>
            <person name="Wang F."/>
            <person name="Xiao X."/>
        </authorList>
    </citation>
    <scope>NUCLEOTIDE SEQUENCE [LARGE SCALE GENOMIC DNA]</scope>
    <source>
        <strain evidence="1">WYZ-LMO10</strain>
    </source>
</reference>
<proteinExistence type="predicted"/>
<sequence>MKMGKGKGEGKGKERDREGFKVKQINGLEDLLEEFEKHCYTTAIVTISGGKEVFTFDMSRSGNEKVKYGYEPLHEPFIKVRILRMLGDYGSVGIIVRSFLEEKHEETGYPYKELRGYIARMEGEKVMFKMLPVEDLYWACNTDPATGKKIPPEREAVYCGPDGIISEKARIKFTEPGGREFEVKD</sequence>
<evidence type="ECO:0000313" key="2">
    <source>
        <dbReference type="Proteomes" id="UP000315399"/>
    </source>
</evidence>
<comment type="caution">
    <text evidence="1">The sequence shown here is derived from an EMBL/GenBank/DDBJ whole genome shotgun (WGS) entry which is preliminary data.</text>
</comment>
<name>A0A523BEP0_9CREN</name>
<protein>
    <submittedName>
        <fullName evidence="1">Uncharacterized protein</fullName>
    </submittedName>
</protein>
<dbReference type="EMBL" id="QNVH01000014">
    <property type="protein sequence ID" value="TDA39398.1"/>
    <property type="molecule type" value="Genomic_DNA"/>
</dbReference>
<organism evidence="1 2">
    <name type="scientific">Thermoproteota archaeon</name>
    <dbReference type="NCBI Taxonomy" id="2056631"/>
    <lineage>
        <taxon>Archaea</taxon>
        <taxon>Thermoproteota</taxon>
    </lineage>
</organism>
<gene>
    <name evidence="1" type="ORF">DSO08_02265</name>
</gene>
<evidence type="ECO:0000313" key="1">
    <source>
        <dbReference type="EMBL" id="TDA39398.1"/>
    </source>
</evidence>
<accession>A0A523BEP0</accession>
<dbReference type="Proteomes" id="UP000315399">
    <property type="component" value="Unassembled WGS sequence"/>
</dbReference>